<evidence type="ECO:0000313" key="2">
    <source>
        <dbReference type="Proteomes" id="UP000675881"/>
    </source>
</evidence>
<dbReference type="Proteomes" id="UP000675881">
    <property type="component" value="Chromosome 14"/>
</dbReference>
<organism evidence="1 2">
    <name type="scientific">Lepeophtheirus salmonis</name>
    <name type="common">Salmon louse</name>
    <name type="synonym">Caligus salmonis</name>
    <dbReference type="NCBI Taxonomy" id="72036"/>
    <lineage>
        <taxon>Eukaryota</taxon>
        <taxon>Metazoa</taxon>
        <taxon>Ecdysozoa</taxon>
        <taxon>Arthropoda</taxon>
        <taxon>Crustacea</taxon>
        <taxon>Multicrustacea</taxon>
        <taxon>Hexanauplia</taxon>
        <taxon>Copepoda</taxon>
        <taxon>Siphonostomatoida</taxon>
        <taxon>Caligidae</taxon>
        <taxon>Lepeophtheirus</taxon>
    </lineage>
</organism>
<gene>
    <name evidence="1" type="ORF">LSAA_5571</name>
</gene>
<accession>A0A7R8CL79</accession>
<reference evidence="1" key="1">
    <citation type="submission" date="2021-02" db="EMBL/GenBank/DDBJ databases">
        <authorList>
            <person name="Bekaert M."/>
        </authorList>
    </citation>
    <scope>NUCLEOTIDE SEQUENCE</scope>
    <source>
        <strain evidence="1">IoA-00</strain>
    </source>
</reference>
<dbReference type="AlphaFoldDB" id="A0A7R8CL79"/>
<keyword evidence="2" id="KW-1185">Reference proteome</keyword>
<proteinExistence type="predicted"/>
<protein>
    <submittedName>
        <fullName evidence="1">(salmon louse) hypothetical protein</fullName>
    </submittedName>
</protein>
<name>A0A7R8CL79_LEPSM</name>
<sequence length="196" mass="22582">MNKRDDNYQEYNKFCEAFRYVHPDQSKNAQFEGSQALWNAVKHDLEIVAYKFSEFQIQSAGIKAEKMNFELKSVQRSKEVMDIKPNCSIFKRAQENLKSEINRISQQISNLKLLRNSGLSMTKLKRLQSDAQWQRNRRIKVKNDNKNLCESNSEVAATLKSMNRGTQGGSRLEIDPPQLLSTILDIDSSSSSDDKK</sequence>
<dbReference type="EMBL" id="HG994593">
    <property type="protein sequence ID" value="CAF2850684.1"/>
    <property type="molecule type" value="Genomic_DNA"/>
</dbReference>
<evidence type="ECO:0000313" key="1">
    <source>
        <dbReference type="EMBL" id="CAF2850684.1"/>
    </source>
</evidence>